<name>A0A0A9DUW0_ARUDO</name>
<dbReference type="EMBL" id="GBRH01205531">
    <property type="protein sequence ID" value="JAD92364.1"/>
    <property type="molecule type" value="Transcribed_RNA"/>
</dbReference>
<organism evidence="1">
    <name type="scientific">Arundo donax</name>
    <name type="common">Giant reed</name>
    <name type="synonym">Donax arundinaceus</name>
    <dbReference type="NCBI Taxonomy" id="35708"/>
    <lineage>
        <taxon>Eukaryota</taxon>
        <taxon>Viridiplantae</taxon>
        <taxon>Streptophyta</taxon>
        <taxon>Embryophyta</taxon>
        <taxon>Tracheophyta</taxon>
        <taxon>Spermatophyta</taxon>
        <taxon>Magnoliopsida</taxon>
        <taxon>Liliopsida</taxon>
        <taxon>Poales</taxon>
        <taxon>Poaceae</taxon>
        <taxon>PACMAD clade</taxon>
        <taxon>Arundinoideae</taxon>
        <taxon>Arundineae</taxon>
        <taxon>Arundo</taxon>
    </lineage>
</organism>
<protein>
    <submittedName>
        <fullName evidence="1">Uncharacterized protein</fullName>
    </submittedName>
</protein>
<dbReference type="AlphaFoldDB" id="A0A0A9DUW0"/>
<reference evidence="1" key="1">
    <citation type="submission" date="2014-09" db="EMBL/GenBank/DDBJ databases">
        <authorList>
            <person name="Magalhaes I.L.F."/>
            <person name="Oliveira U."/>
            <person name="Santos F.R."/>
            <person name="Vidigal T.H.D.A."/>
            <person name="Brescovit A.D."/>
            <person name="Santos A.J."/>
        </authorList>
    </citation>
    <scope>NUCLEOTIDE SEQUENCE</scope>
    <source>
        <tissue evidence="1">Shoot tissue taken approximately 20 cm above the soil surface</tissue>
    </source>
</reference>
<reference evidence="1" key="2">
    <citation type="journal article" date="2015" name="Data Brief">
        <title>Shoot transcriptome of the giant reed, Arundo donax.</title>
        <authorList>
            <person name="Barrero R.A."/>
            <person name="Guerrero F.D."/>
            <person name="Moolhuijzen P."/>
            <person name="Goolsby J.A."/>
            <person name="Tidwell J."/>
            <person name="Bellgard S.E."/>
            <person name="Bellgard M.I."/>
        </authorList>
    </citation>
    <scope>NUCLEOTIDE SEQUENCE</scope>
    <source>
        <tissue evidence="1">Shoot tissue taken approximately 20 cm above the soil surface</tissue>
    </source>
</reference>
<proteinExistence type="predicted"/>
<accession>A0A0A9DUW0</accession>
<evidence type="ECO:0000313" key="1">
    <source>
        <dbReference type="EMBL" id="JAD92364.1"/>
    </source>
</evidence>
<sequence>MSDGLVPAATSLSNNSCTCSTALRTSSSSLTDFAVIGISVMPNQAVITASP</sequence>